<proteinExistence type="predicted"/>
<reference evidence="2 3" key="1">
    <citation type="submission" date="2019-06" db="EMBL/GenBank/DDBJ databases">
        <title>Genome Sequence of the Brown Rot Fungal Pathogen Monilinia fructicola.</title>
        <authorList>
            <person name="De Miccolis Angelini R.M."/>
            <person name="Landi L."/>
            <person name="Abate D."/>
            <person name="Pollastro S."/>
            <person name="Romanazzi G."/>
            <person name="Faretra F."/>
        </authorList>
    </citation>
    <scope>NUCLEOTIDE SEQUENCE [LARGE SCALE GENOMIC DNA]</scope>
    <source>
        <strain evidence="2 3">Mfrc123</strain>
    </source>
</reference>
<feature type="region of interest" description="Disordered" evidence="1">
    <location>
        <begin position="1"/>
        <end position="25"/>
    </location>
</feature>
<name>A0A5M9JXE3_MONFR</name>
<evidence type="ECO:0000313" key="3">
    <source>
        <dbReference type="Proteomes" id="UP000322873"/>
    </source>
</evidence>
<dbReference type="EMBL" id="VICG01000004">
    <property type="protein sequence ID" value="KAA8573300.1"/>
    <property type="molecule type" value="Genomic_DNA"/>
</dbReference>
<accession>A0A5M9JXE3</accession>
<dbReference type="AlphaFoldDB" id="A0A5M9JXE3"/>
<evidence type="ECO:0000256" key="1">
    <source>
        <dbReference type="SAM" id="MobiDB-lite"/>
    </source>
</evidence>
<dbReference type="Proteomes" id="UP000322873">
    <property type="component" value="Unassembled WGS sequence"/>
</dbReference>
<gene>
    <name evidence="2" type="ORF">EYC84_003788</name>
</gene>
<feature type="compositionally biased region" description="Gly residues" evidence="1">
    <location>
        <begin position="112"/>
        <end position="121"/>
    </location>
</feature>
<feature type="region of interest" description="Disordered" evidence="1">
    <location>
        <begin position="64"/>
        <end position="121"/>
    </location>
</feature>
<evidence type="ECO:0000313" key="2">
    <source>
        <dbReference type="EMBL" id="KAA8573300.1"/>
    </source>
</evidence>
<protein>
    <submittedName>
        <fullName evidence="2">Uncharacterized protein</fullName>
    </submittedName>
</protein>
<organism evidence="2 3">
    <name type="scientific">Monilinia fructicola</name>
    <name type="common">Brown rot fungus</name>
    <name type="synonym">Ciboria fructicola</name>
    <dbReference type="NCBI Taxonomy" id="38448"/>
    <lineage>
        <taxon>Eukaryota</taxon>
        <taxon>Fungi</taxon>
        <taxon>Dikarya</taxon>
        <taxon>Ascomycota</taxon>
        <taxon>Pezizomycotina</taxon>
        <taxon>Leotiomycetes</taxon>
        <taxon>Helotiales</taxon>
        <taxon>Sclerotiniaceae</taxon>
        <taxon>Monilinia</taxon>
    </lineage>
</organism>
<keyword evidence="3" id="KW-1185">Reference proteome</keyword>
<comment type="caution">
    <text evidence="2">The sequence shown here is derived from an EMBL/GenBank/DDBJ whole genome shotgun (WGS) entry which is preliminary data.</text>
</comment>
<sequence length="121" mass="13469">MQRQQDKESTGGIFKAPPGLPMRLSPLSLRVTTDNKTEGLVRVEPEARLTENLIGLKDTYLPTQMTPDRIRSSPHLGSSHVAGSRARATAPNRTFDSRYDKFKHRRNSSRGLKGGFGYDGE</sequence>